<keyword evidence="1" id="KW-1133">Transmembrane helix</keyword>
<protein>
    <submittedName>
        <fullName evidence="2">Uncharacterized protein</fullName>
    </submittedName>
</protein>
<dbReference type="EMBL" id="CH933806">
    <property type="protein sequence ID" value="EDW13703.2"/>
    <property type="molecule type" value="Genomic_DNA"/>
</dbReference>
<reference evidence="2 3" key="1">
    <citation type="journal article" date="2007" name="Nature">
        <title>Evolution of genes and genomes on the Drosophila phylogeny.</title>
        <authorList>
            <consortium name="Drosophila 12 Genomes Consortium"/>
            <person name="Clark A.G."/>
            <person name="Eisen M.B."/>
            <person name="Smith D.R."/>
            <person name="Bergman C.M."/>
            <person name="Oliver B."/>
            <person name="Markow T.A."/>
            <person name="Kaufman T.C."/>
            <person name="Kellis M."/>
            <person name="Gelbart W."/>
            <person name="Iyer V.N."/>
            <person name="Pollard D.A."/>
            <person name="Sackton T.B."/>
            <person name="Larracuente A.M."/>
            <person name="Singh N.D."/>
            <person name="Abad J.P."/>
            <person name="Abt D.N."/>
            <person name="Adryan B."/>
            <person name="Aguade M."/>
            <person name="Akashi H."/>
            <person name="Anderson W.W."/>
            <person name="Aquadro C.F."/>
            <person name="Ardell D.H."/>
            <person name="Arguello R."/>
            <person name="Artieri C.G."/>
            <person name="Barbash D.A."/>
            <person name="Barker D."/>
            <person name="Barsanti P."/>
            <person name="Batterham P."/>
            <person name="Batzoglou S."/>
            <person name="Begun D."/>
            <person name="Bhutkar A."/>
            <person name="Blanco E."/>
            <person name="Bosak S.A."/>
            <person name="Bradley R.K."/>
            <person name="Brand A.D."/>
            <person name="Brent M.R."/>
            <person name="Brooks A.N."/>
            <person name="Brown R.H."/>
            <person name="Butlin R.K."/>
            <person name="Caggese C."/>
            <person name="Calvi B.R."/>
            <person name="Bernardo de Carvalho A."/>
            <person name="Caspi A."/>
            <person name="Castrezana S."/>
            <person name="Celniker S.E."/>
            <person name="Chang J.L."/>
            <person name="Chapple C."/>
            <person name="Chatterji S."/>
            <person name="Chinwalla A."/>
            <person name="Civetta A."/>
            <person name="Clifton S.W."/>
            <person name="Comeron J.M."/>
            <person name="Costello J.C."/>
            <person name="Coyne J.A."/>
            <person name="Daub J."/>
            <person name="David R.G."/>
            <person name="Delcher A.L."/>
            <person name="Delehaunty K."/>
            <person name="Do C.B."/>
            <person name="Ebling H."/>
            <person name="Edwards K."/>
            <person name="Eickbush T."/>
            <person name="Evans J.D."/>
            <person name="Filipski A."/>
            <person name="Findeiss S."/>
            <person name="Freyhult E."/>
            <person name="Fulton L."/>
            <person name="Fulton R."/>
            <person name="Garcia A.C."/>
            <person name="Gardiner A."/>
            <person name="Garfield D.A."/>
            <person name="Garvin B.E."/>
            <person name="Gibson G."/>
            <person name="Gilbert D."/>
            <person name="Gnerre S."/>
            <person name="Godfrey J."/>
            <person name="Good R."/>
            <person name="Gotea V."/>
            <person name="Gravely B."/>
            <person name="Greenberg A.J."/>
            <person name="Griffiths-Jones S."/>
            <person name="Gross S."/>
            <person name="Guigo R."/>
            <person name="Gustafson E.A."/>
            <person name="Haerty W."/>
            <person name="Hahn M.W."/>
            <person name="Halligan D.L."/>
            <person name="Halpern A.L."/>
            <person name="Halter G.M."/>
            <person name="Han M.V."/>
            <person name="Heger A."/>
            <person name="Hillier L."/>
            <person name="Hinrichs A.S."/>
            <person name="Holmes I."/>
            <person name="Hoskins R.A."/>
            <person name="Hubisz M.J."/>
            <person name="Hultmark D."/>
            <person name="Huntley M.A."/>
            <person name="Jaffe D.B."/>
            <person name="Jagadeeshan S."/>
            <person name="Jeck W.R."/>
            <person name="Johnson J."/>
            <person name="Jones C.D."/>
            <person name="Jordan W.C."/>
            <person name="Karpen G.H."/>
            <person name="Kataoka E."/>
            <person name="Keightley P.D."/>
            <person name="Kheradpour P."/>
            <person name="Kirkness E.F."/>
            <person name="Koerich L.B."/>
            <person name="Kristiansen K."/>
            <person name="Kudrna D."/>
            <person name="Kulathinal R.J."/>
            <person name="Kumar S."/>
            <person name="Kwok R."/>
            <person name="Lander E."/>
            <person name="Langley C.H."/>
            <person name="Lapoint R."/>
            <person name="Lazzaro B.P."/>
            <person name="Lee S.J."/>
            <person name="Levesque L."/>
            <person name="Li R."/>
            <person name="Lin C.F."/>
            <person name="Lin M.F."/>
            <person name="Lindblad-Toh K."/>
            <person name="Llopart A."/>
            <person name="Long M."/>
            <person name="Low L."/>
            <person name="Lozovsky E."/>
            <person name="Lu J."/>
            <person name="Luo M."/>
            <person name="Machado C.A."/>
            <person name="Makalowski W."/>
            <person name="Marzo M."/>
            <person name="Matsuda M."/>
            <person name="Matzkin L."/>
            <person name="McAllister B."/>
            <person name="McBride C.S."/>
            <person name="McKernan B."/>
            <person name="McKernan K."/>
            <person name="Mendez-Lago M."/>
            <person name="Minx P."/>
            <person name="Mollenhauer M.U."/>
            <person name="Montooth K."/>
            <person name="Mount S.M."/>
            <person name="Mu X."/>
            <person name="Myers E."/>
            <person name="Negre B."/>
            <person name="Newfeld S."/>
            <person name="Nielsen R."/>
            <person name="Noor M.A."/>
            <person name="O'Grady P."/>
            <person name="Pachter L."/>
            <person name="Papaceit M."/>
            <person name="Parisi M.J."/>
            <person name="Parisi M."/>
            <person name="Parts L."/>
            <person name="Pedersen J.S."/>
            <person name="Pesole G."/>
            <person name="Phillippy A.M."/>
            <person name="Ponting C.P."/>
            <person name="Pop M."/>
            <person name="Porcelli D."/>
            <person name="Powell J.R."/>
            <person name="Prohaska S."/>
            <person name="Pruitt K."/>
            <person name="Puig M."/>
            <person name="Quesneville H."/>
            <person name="Ram K.R."/>
            <person name="Rand D."/>
            <person name="Rasmussen M.D."/>
            <person name="Reed L.K."/>
            <person name="Reenan R."/>
            <person name="Reily A."/>
            <person name="Remington K.A."/>
            <person name="Rieger T.T."/>
            <person name="Ritchie M.G."/>
            <person name="Robin C."/>
            <person name="Rogers Y.H."/>
            <person name="Rohde C."/>
            <person name="Rozas J."/>
            <person name="Rubenfield M.J."/>
            <person name="Ruiz A."/>
            <person name="Russo S."/>
            <person name="Salzberg S.L."/>
            <person name="Sanchez-Gracia A."/>
            <person name="Saranga D.J."/>
            <person name="Sato H."/>
            <person name="Schaeffer S.W."/>
            <person name="Schatz M.C."/>
            <person name="Schlenke T."/>
            <person name="Schwartz R."/>
            <person name="Segarra C."/>
            <person name="Singh R.S."/>
            <person name="Sirot L."/>
            <person name="Sirota M."/>
            <person name="Sisneros N.B."/>
            <person name="Smith C.D."/>
            <person name="Smith T.F."/>
            <person name="Spieth J."/>
            <person name="Stage D.E."/>
            <person name="Stark A."/>
            <person name="Stephan W."/>
            <person name="Strausberg R.L."/>
            <person name="Strempel S."/>
            <person name="Sturgill D."/>
            <person name="Sutton G."/>
            <person name="Sutton G.G."/>
            <person name="Tao W."/>
            <person name="Teichmann S."/>
            <person name="Tobari Y.N."/>
            <person name="Tomimura Y."/>
            <person name="Tsolas J.M."/>
            <person name="Valente V.L."/>
            <person name="Venter E."/>
            <person name="Venter J.C."/>
            <person name="Vicario S."/>
            <person name="Vieira F.G."/>
            <person name="Vilella A.J."/>
            <person name="Villasante A."/>
            <person name="Walenz B."/>
            <person name="Wang J."/>
            <person name="Wasserman M."/>
            <person name="Watts T."/>
            <person name="Wilson D."/>
            <person name="Wilson R.K."/>
            <person name="Wing R.A."/>
            <person name="Wolfner M.F."/>
            <person name="Wong A."/>
            <person name="Wong G.K."/>
            <person name="Wu C.I."/>
            <person name="Wu G."/>
            <person name="Yamamoto D."/>
            <person name="Yang H.P."/>
            <person name="Yang S.P."/>
            <person name="Yorke J.A."/>
            <person name="Yoshida K."/>
            <person name="Zdobnov E."/>
            <person name="Zhang P."/>
            <person name="Zhang Y."/>
            <person name="Zimin A.V."/>
            <person name="Baldwin J."/>
            <person name="Abdouelleil A."/>
            <person name="Abdulkadir J."/>
            <person name="Abebe A."/>
            <person name="Abera B."/>
            <person name="Abreu J."/>
            <person name="Acer S.C."/>
            <person name="Aftuck L."/>
            <person name="Alexander A."/>
            <person name="An P."/>
            <person name="Anderson E."/>
            <person name="Anderson S."/>
            <person name="Arachi H."/>
            <person name="Azer M."/>
            <person name="Bachantsang P."/>
            <person name="Barry A."/>
            <person name="Bayul T."/>
            <person name="Berlin A."/>
            <person name="Bessette D."/>
            <person name="Bloom T."/>
            <person name="Blye J."/>
            <person name="Boguslavskiy L."/>
            <person name="Bonnet C."/>
            <person name="Boukhgalter B."/>
            <person name="Bourzgui I."/>
            <person name="Brown A."/>
            <person name="Cahill P."/>
            <person name="Channer S."/>
            <person name="Cheshatsang Y."/>
            <person name="Chuda L."/>
            <person name="Citroen M."/>
            <person name="Collymore A."/>
            <person name="Cooke P."/>
            <person name="Costello M."/>
            <person name="D'Aco K."/>
            <person name="Daza R."/>
            <person name="De Haan G."/>
            <person name="DeGray S."/>
            <person name="DeMaso C."/>
            <person name="Dhargay N."/>
            <person name="Dooley K."/>
            <person name="Dooley E."/>
            <person name="Doricent M."/>
            <person name="Dorje P."/>
            <person name="Dorjee K."/>
            <person name="Dupes A."/>
            <person name="Elong R."/>
            <person name="Falk J."/>
            <person name="Farina A."/>
            <person name="Faro S."/>
            <person name="Ferguson D."/>
            <person name="Fisher S."/>
            <person name="Foley C.D."/>
            <person name="Franke A."/>
            <person name="Friedrich D."/>
            <person name="Gadbois L."/>
            <person name="Gearin G."/>
            <person name="Gearin C.R."/>
            <person name="Giannoukos G."/>
            <person name="Goode T."/>
            <person name="Graham J."/>
            <person name="Grandbois E."/>
            <person name="Grewal S."/>
            <person name="Gyaltsen K."/>
            <person name="Hafez N."/>
            <person name="Hagos B."/>
            <person name="Hall J."/>
            <person name="Henson C."/>
            <person name="Hollinger A."/>
            <person name="Honan T."/>
            <person name="Huard M.D."/>
            <person name="Hughes L."/>
            <person name="Hurhula B."/>
            <person name="Husby M.E."/>
            <person name="Kamat A."/>
            <person name="Kanga B."/>
            <person name="Kashin S."/>
            <person name="Khazanovich D."/>
            <person name="Kisner P."/>
            <person name="Lance K."/>
            <person name="Lara M."/>
            <person name="Lee W."/>
            <person name="Lennon N."/>
            <person name="Letendre F."/>
            <person name="LeVine R."/>
            <person name="Lipovsky A."/>
            <person name="Liu X."/>
            <person name="Liu J."/>
            <person name="Liu S."/>
            <person name="Lokyitsang T."/>
            <person name="Lokyitsang Y."/>
            <person name="Lubonja R."/>
            <person name="Lui A."/>
            <person name="MacDonald P."/>
            <person name="Magnisalis V."/>
            <person name="Maru K."/>
            <person name="Matthews C."/>
            <person name="McCusker W."/>
            <person name="McDonough S."/>
            <person name="Mehta T."/>
            <person name="Meldrim J."/>
            <person name="Meneus L."/>
            <person name="Mihai O."/>
            <person name="Mihalev A."/>
            <person name="Mihova T."/>
            <person name="Mittelman R."/>
            <person name="Mlenga V."/>
            <person name="Montmayeur A."/>
            <person name="Mulrain L."/>
            <person name="Navidi A."/>
            <person name="Naylor J."/>
            <person name="Negash T."/>
            <person name="Nguyen T."/>
            <person name="Nguyen N."/>
            <person name="Nicol R."/>
            <person name="Norbu C."/>
            <person name="Norbu N."/>
            <person name="Novod N."/>
            <person name="O'Neill B."/>
            <person name="Osman S."/>
            <person name="Markiewicz E."/>
            <person name="Oyono O.L."/>
            <person name="Patti C."/>
            <person name="Phunkhang P."/>
            <person name="Pierre F."/>
            <person name="Priest M."/>
            <person name="Raghuraman S."/>
            <person name="Rege F."/>
            <person name="Reyes R."/>
            <person name="Rise C."/>
            <person name="Rogov P."/>
            <person name="Ross K."/>
            <person name="Ryan E."/>
            <person name="Settipalli S."/>
            <person name="Shea T."/>
            <person name="Sherpa N."/>
            <person name="Shi L."/>
            <person name="Shih D."/>
            <person name="Sparrow T."/>
            <person name="Spaulding J."/>
            <person name="Stalker J."/>
            <person name="Stange-Thomann N."/>
            <person name="Stavropoulos S."/>
            <person name="Stone C."/>
            <person name="Strader C."/>
            <person name="Tesfaye S."/>
            <person name="Thomson T."/>
            <person name="Thoulutsang Y."/>
            <person name="Thoulutsang D."/>
            <person name="Topham K."/>
            <person name="Topping I."/>
            <person name="Tsamla T."/>
            <person name="Vassiliev H."/>
            <person name="Vo A."/>
            <person name="Wangchuk T."/>
            <person name="Wangdi T."/>
            <person name="Weiand M."/>
            <person name="Wilkinson J."/>
            <person name="Wilson A."/>
            <person name="Yadav S."/>
            <person name="Young G."/>
            <person name="Yu Q."/>
            <person name="Zembek L."/>
            <person name="Zhong D."/>
            <person name="Zimmer A."/>
            <person name="Zwirko Z."/>
            <person name="Jaffe D.B."/>
            <person name="Alvarez P."/>
            <person name="Brockman W."/>
            <person name="Butler J."/>
            <person name="Chin C."/>
            <person name="Gnerre S."/>
            <person name="Grabherr M."/>
            <person name="Kleber M."/>
            <person name="Mauceli E."/>
            <person name="MacCallum I."/>
        </authorList>
    </citation>
    <scope>NUCLEOTIDE SEQUENCE [LARGE SCALE GENOMIC DNA]</scope>
    <source>
        <strain evidence="3">Tucson 15081-1352.22</strain>
    </source>
</reference>
<dbReference type="AlphaFoldDB" id="B4KC94"/>
<feature type="transmembrane region" description="Helical" evidence="1">
    <location>
        <begin position="12"/>
        <end position="30"/>
    </location>
</feature>
<dbReference type="Proteomes" id="UP000009192">
    <property type="component" value="Unassembled WGS sequence"/>
</dbReference>
<keyword evidence="1" id="KW-0472">Membrane</keyword>
<evidence type="ECO:0000313" key="3">
    <source>
        <dbReference type="Proteomes" id="UP000009192"/>
    </source>
</evidence>
<dbReference type="InterPro" id="IPR004344">
    <property type="entry name" value="TTL/TTLL_fam"/>
</dbReference>
<dbReference type="OrthoDB" id="202825at2759"/>
<dbReference type="HOGENOM" id="CLU_038007_0_0_1"/>
<keyword evidence="1" id="KW-0812">Transmembrane</keyword>
<organism evidence="2 3">
    <name type="scientific">Drosophila mojavensis</name>
    <name type="common">Fruit fly</name>
    <dbReference type="NCBI Taxonomy" id="7230"/>
    <lineage>
        <taxon>Eukaryota</taxon>
        <taxon>Metazoa</taxon>
        <taxon>Ecdysozoa</taxon>
        <taxon>Arthropoda</taxon>
        <taxon>Hexapoda</taxon>
        <taxon>Insecta</taxon>
        <taxon>Pterygota</taxon>
        <taxon>Neoptera</taxon>
        <taxon>Endopterygota</taxon>
        <taxon>Diptera</taxon>
        <taxon>Brachycera</taxon>
        <taxon>Muscomorpha</taxon>
        <taxon>Ephydroidea</taxon>
        <taxon>Drosophilidae</taxon>
        <taxon>Drosophila</taxon>
    </lineage>
</organism>
<dbReference type="Pfam" id="PF03133">
    <property type="entry name" value="TTL"/>
    <property type="match status" value="1"/>
</dbReference>
<gene>
    <name evidence="2" type="primary">Dmoj\GI23739</name>
    <name evidence="2" type="ORF">Dmoj_GI23739</name>
</gene>
<dbReference type="PROSITE" id="PS51221">
    <property type="entry name" value="TTL"/>
    <property type="match status" value="1"/>
</dbReference>
<name>B4KC94_DROMO</name>
<dbReference type="KEGG" id="dmo:Dmoj_GI23739"/>
<dbReference type="Gene3D" id="3.30.470.20">
    <property type="entry name" value="ATP-grasp fold, B domain"/>
    <property type="match status" value="1"/>
</dbReference>
<evidence type="ECO:0000256" key="1">
    <source>
        <dbReference type="SAM" id="Phobius"/>
    </source>
</evidence>
<keyword evidence="3" id="KW-1185">Reference proteome</keyword>
<feature type="transmembrane region" description="Helical" evidence="1">
    <location>
        <begin position="66"/>
        <end position="90"/>
    </location>
</feature>
<accession>B4KC94</accession>
<dbReference type="PANTHER" id="PTHR47113:SF1">
    <property type="entry name" value="LD09343P"/>
    <property type="match status" value="1"/>
</dbReference>
<sequence length="548" mass="63876">MLASLNLSFLQIVTWAFCLNFVSVLIYFAFSAMKSNSESEAPEKLDNETKLSGNCTKLLSLKTIPLGTVMLFLAATVGTGVLIELLPHYAKIISERNSFNFTTHKSPYERFYSIYSTSPTEEHLVHVVDILNRFGYKRVELNENWDLLWAHDYPFRVFPHLKNLEAHQFVNHLPGCGYLTNKVDLCTTKLPFLPRAFRLPSQRDAFLEYASAHPEALFVQKHNEHRHIKVRSISDIDLNSNDSFVQEFIEKPFLVDGHKFDIGVYVVITSVNPLRVYIYHGDVLFRYCPEKYYPFDAEIEDKYVVGDNYLPTWEVPSLRKYYNSYGGSMRASFEAYVRDQAMDPSKIWPQVENIIRTTILSKEEDLIDSLRRYKRHNFFDLLRFDLFIDENLKVYLMEANMSPNLSSAHFKQNTLLYEQVLYSVFNLVGIRPVNQIGDNRNAVSEIIAADKNLATGLNKCAYNDCDKSCNKEECNLCLPCISGTEYEWLQRAHDEHLHRVDMKRIFPKPINDIQTFDIDAEARNLSNKNAWITRWFFNKCIYDRTWCM</sequence>
<dbReference type="eggNOG" id="KOG2156">
    <property type="taxonomic scope" value="Eukaryota"/>
</dbReference>
<proteinExistence type="predicted"/>
<dbReference type="InParanoid" id="B4KC94"/>
<dbReference type="SUPFAM" id="SSF56059">
    <property type="entry name" value="Glutathione synthetase ATP-binding domain-like"/>
    <property type="match status" value="1"/>
</dbReference>
<dbReference type="InterPro" id="IPR053317">
    <property type="entry name" value="Tubulin_polyglutamylase"/>
</dbReference>
<evidence type="ECO:0000313" key="2">
    <source>
        <dbReference type="EMBL" id="EDW13703.2"/>
    </source>
</evidence>
<dbReference type="PANTHER" id="PTHR47113">
    <property type="entry name" value="LD09343P"/>
    <property type="match status" value="1"/>
</dbReference>